<name>A0A6I6NAS5_9ACTN</name>
<keyword evidence="2" id="KW-1133">Transmembrane helix</keyword>
<organism evidence="3 4">
    <name type="scientific">Streptomyces broussonetiae</name>
    <dbReference type="NCBI Taxonomy" id="2686304"/>
    <lineage>
        <taxon>Bacteria</taxon>
        <taxon>Bacillati</taxon>
        <taxon>Actinomycetota</taxon>
        <taxon>Actinomycetes</taxon>
        <taxon>Kitasatosporales</taxon>
        <taxon>Streptomycetaceae</taxon>
        <taxon>Streptomyces</taxon>
    </lineage>
</organism>
<proteinExistence type="predicted"/>
<accession>A0A6I6NAS5</accession>
<dbReference type="EMBL" id="CP047020">
    <property type="protein sequence ID" value="QHA07859.1"/>
    <property type="molecule type" value="Genomic_DNA"/>
</dbReference>
<protein>
    <submittedName>
        <fullName evidence="3">Extensin</fullName>
    </submittedName>
</protein>
<evidence type="ECO:0000313" key="4">
    <source>
        <dbReference type="Proteomes" id="UP000436138"/>
    </source>
</evidence>
<keyword evidence="2" id="KW-0812">Transmembrane</keyword>
<sequence>MKQIAAREAVGLLRTMTWVLCAVGLLALVFTTVNVTRFATSRNVPLPIAILLDPMIGTALAGVLYVDARLASWGIRPPAWSTALRWSAGCTAALMNSWESLWPDGQIGLPHQADPAAVLLHLTPALLLIALTETIAAYRRTVTDLMDRITSADPPEQQCLPTRSTSRSRPDSTDPGKSRPEAPTVSHPRNRTSSSPASANTAAAAETAHAQPHTGDDTRHHPLLAPGPPRTDDTAPDADVWPRAVALHDASLATTGKPVSVWRLRTDLRIGPRRARQIREQLLSRDRNPPHPSVN</sequence>
<feature type="transmembrane region" description="Helical" evidence="2">
    <location>
        <begin position="12"/>
        <end position="33"/>
    </location>
</feature>
<gene>
    <name evidence="3" type="ORF">GQF42_35290</name>
</gene>
<feature type="region of interest" description="Disordered" evidence="1">
    <location>
        <begin position="149"/>
        <end position="237"/>
    </location>
</feature>
<feature type="transmembrane region" description="Helical" evidence="2">
    <location>
        <begin position="45"/>
        <end position="66"/>
    </location>
</feature>
<dbReference type="Proteomes" id="UP000436138">
    <property type="component" value="Chromosome"/>
</dbReference>
<dbReference type="KEGG" id="sbro:GQF42_35290"/>
<reference evidence="3 4" key="1">
    <citation type="submission" date="2019-12" db="EMBL/GenBank/DDBJ databases">
        <title>Streptomyces sp. strain T44 isolated from rhizosphere soil of Broussonetia papyrifera.</title>
        <authorList>
            <person name="Mo P."/>
        </authorList>
    </citation>
    <scope>NUCLEOTIDE SEQUENCE [LARGE SCALE GENOMIC DNA]</scope>
    <source>
        <strain evidence="3 4">T44</strain>
    </source>
</reference>
<dbReference type="RefSeq" id="WP_158926748.1">
    <property type="nucleotide sequence ID" value="NZ_CP047020.1"/>
</dbReference>
<evidence type="ECO:0000313" key="3">
    <source>
        <dbReference type="EMBL" id="QHA07859.1"/>
    </source>
</evidence>
<feature type="transmembrane region" description="Helical" evidence="2">
    <location>
        <begin position="118"/>
        <end position="138"/>
    </location>
</feature>
<evidence type="ECO:0000256" key="2">
    <source>
        <dbReference type="SAM" id="Phobius"/>
    </source>
</evidence>
<feature type="compositionally biased region" description="Basic and acidic residues" evidence="1">
    <location>
        <begin position="168"/>
        <end position="180"/>
    </location>
</feature>
<keyword evidence="2" id="KW-0472">Membrane</keyword>
<evidence type="ECO:0000256" key="1">
    <source>
        <dbReference type="SAM" id="MobiDB-lite"/>
    </source>
</evidence>
<keyword evidence="4" id="KW-1185">Reference proteome</keyword>
<dbReference type="AlphaFoldDB" id="A0A6I6NAS5"/>
<feature type="compositionally biased region" description="Low complexity" evidence="1">
    <location>
        <begin position="192"/>
        <end position="210"/>
    </location>
</feature>